<organism evidence="2">
    <name type="scientific">termite gut metagenome</name>
    <dbReference type="NCBI Taxonomy" id="433724"/>
    <lineage>
        <taxon>unclassified sequences</taxon>
        <taxon>metagenomes</taxon>
        <taxon>organismal metagenomes</taxon>
    </lineage>
</organism>
<accession>A0A5J4PE39</accession>
<feature type="domain" description="Methylmalonyl-CoA mutase alpha/beta chain catalytic" evidence="1">
    <location>
        <begin position="1"/>
        <end position="142"/>
    </location>
</feature>
<name>A0A5J4PE39_9ZZZZ</name>
<dbReference type="EMBL" id="SNRY01009059">
    <property type="protein sequence ID" value="KAA6307592.1"/>
    <property type="molecule type" value="Genomic_DNA"/>
</dbReference>
<dbReference type="GO" id="GO:0031419">
    <property type="term" value="F:cobalamin binding"/>
    <property type="evidence" value="ECO:0007669"/>
    <property type="project" value="InterPro"/>
</dbReference>
<proteinExistence type="predicted"/>
<dbReference type="GO" id="GO:0005737">
    <property type="term" value="C:cytoplasm"/>
    <property type="evidence" value="ECO:0007669"/>
    <property type="project" value="TreeGrafter"/>
</dbReference>
<dbReference type="PANTHER" id="PTHR48101:SF4">
    <property type="entry name" value="METHYLMALONYL-COA MUTASE, MITOCHONDRIAL"/>
    <property type="match status" value="1"/>
</dbReference>
<protein>
    <submittedName>
        <fullName evidence="2">Methylmalonyl-CoA mutase</fullName>
        <ecNumber evidence="2">5.4.99.2</ecNumber>
    </submittedName>
</protein>
<feature type="non-terminal residue" evidence="2">
    <location>
        <position position="177"/>
    </location>
</feature>
<dbReference type="EC" id="5.4.99.2" evidence="2"/>
<keyword evidence="2" id="KW-0413">Isomerase</keyword>
<gene>
    <name evidence="2" type="ORF">EZS27_040735</name>
</gene>
<evidence type="ECO:0000313" key="2">
    <source>
        <dbReference type="EMBL" id="KAA6307592.1"/>
    </source>
</evidence>
<dbReference type="Gene3D" id="3.20.20.240">
    <property type="entry name" value="Methylmalonyl-CoA mutase"/>
    <property type="match status" value="1"/>
</dbReference>
<dbReference type="Pfam" id="PF01642">
    <property type="entry name" value="MM_CoA_mutase"/>
    <property type="match status" value="1"/>
</dbReference>
<evidence type="ECO:0000259" key="1">
    <source>
        <dbReference type="Pfam" id="PF01642"/>
    </source>
</evidence>
<dbReference type="AlphaFoldDB" id="A0A5J4PE39"/>
<dbReference type="InterPro" id="IPR006099">
    <property type="entry name" value="MeMalonylCoA_mutase_a/b_cat"/>
</dbReference>
<dbReference type="SUPFAM" id="SSF51703">
    <property type="entry name" value="Cobalamin (vitamin B12)-dependent enzymes"/>
    <property type="match status" value="1"/>
</dbReference>
<dbReference type="GO" id="GO:0019678">
    <property type="term" value="P:propionate metabolic process, methylmalonyl pathway"/>
    <property type="evidence" value="ECO:0007669"/>
    <property type="project" value="TreeGrafter"/>
</dbReference>
<dbReference type="GO" id="GO:0004494">
    <property type="term" value="F:methylmalonyl-CoA mutase activity"/>
    <property type="evidence" value="ECO:0007669"/>
    <property type="project" value="UniProtKB-EC"/>
</dbReference>
<dbReference type="InterPro" id="IPR016176">
    <property type="entry name" value="Cbl-dep_enz_cat"/>
</dbReference>
<dbReference type="PANTHER" id="PTHR48101">
    <property type="entry name" value="METHYLMALONYL-COA MUTASE, MITOCHONDRIAL-RELATED"/>
    <property type="match status" value="1"/>
</dbReference>
<sequence length="177" mass="19736">MTDEITQKAWEHIQEIEKLGGMAKAIETGIPKMRIEEAAARTQARIDSGSQTIVGVNKYRLEKEAPIDILEIDNTAVRNEQIQRLKELKKNRDEAKVKAALEAITKCVETKEGNLLELAVEAAHVRATLGEISYACEQIVGRYKAMIRTISGVYSAESKNDSNFKRACELAAKFAEK</sequence>
<comment type="caution">
    <text evidence="2">The sequence shown here is derived from an EMBL/GenBank/DDBJ whole genome shotgun (WGS) entry which is preliminary data.</text>
</comment>
<reference evidence="2" key="1">
    <citation type="submission" date="2019-03" db="EMBL/GenBank/DDBJ databases">
        <title>Single cell metagenomics reveals metabolic interactions within the superorganism composed of flagellate Streblomastix strix and complex community of Bacteroidetes bacteria on its surface.</title>
        <authorList>
            <person name="Treitli S.C."/>
            <person name="Kolisko M."/>
            <person name="Husnik F."/>
            <person name="Keeling P."/>
            <person name="Hampl V."/>
        </authorList>
    </citation>
    <scope>NUCLEOTIDE SEQUENCE</scope>
    <source>
        <strain evidence="2">STM</strain>
    </source>
</reference>